<comment type="caution">
    <text evidence="4">The sequence shown here is derived from an EMBL/GenBank/DDBJ whole genome shotgun (WGS) entry which is preliminary data.</text>
</comment>
<feature type="domain" description="Flavodoxin" evidence="3">
    <location>
        <begin position="4"/>
        <end position="149"/>
    </location>
</feature>
<dbReference type="OrthoDB" id="9795729at2"/>
<dbReference type="GO" id="GO:0010181">
    <property type="term" value="F:FMN binding"/>
    <property type="evidence" value="ECO:0007669"/>
    <property type="project" value="InterPro"/>
</dbReference>
<dbReference type="InterPro" id="IPR001226">
    <property type="entry name" value="Flavodoxin_CS"/>
</dbReference>
<keyword evidence="5" id="KW-1185">Reference proteome</keyword>
<evidence type="ECO:0000313" key="4">
    <source>
        <dbReference type="EMBL" id="EMI56703.1"/>
    </source>
</evidence>
<dbReference type="PROSITE" id="PS00201">
    <property type="entry name" value="FLAVODOXIN"/>
    <property type="match status" value="1"/>
</dbReference>
<evidence type="ECO:0000256" key="1">
    <source>
        <dbReference type="ARBA" id="ARBA00001917"/>
    </source>
</evidence>
<dbReference type="EMBL" id="ANOH01000132">
    <property type="protein sequence ID" value="EMI56703.1"/>
    <property type="molecule type" value="Genomic_DNA"/>
</dbReference>
<proteinExistence type="predicted"/>
<dbReference type="GO" id="GO:0009055">
    <property type="term" value="F:electron transfer activity"/>
    <property type="evidence" value="ECO:0007669"/>
    <property type="project" value="InterPro"/>
</dbReference>
<dbReference type="InterPro" id="IPR029039">
    <property type="entry name" value="Flavoprotein-like_sf"/>
</dbReference>
<evidence type="ECO:0000259" key="3">
    <source>
        <dbReference type="Pfam" id="PF12724"/>
    </source>
</evidence>
<dbReference type="GO" id="GO:0006783">
    <property type="term" value="P:heme biosynthetic process"/>
    <property type="evidence" value="ECO:0007669"/>
    <property type="project" value="TreeGrafter"/>
</dbReference>
<reference evidence="4 5" key="1">
    <citation type="journal article" date="2013" name="Mar. Genomics">
        <title>Expression of sulfatases in Rhodopirellula baltica and the diversity of sulfatases in the genus Rhodopirellula.</title>
        <authorList>
            <person name="Wegner C.E."/>
            <person name="Richter-Heitmann T."/>
            <person name="Klindworth A."/>
            <person name="Klockow C."/>
            <person name="Richter M."/>
            <person name="Achstetter T."/>
            <person name="Glockner F.O."/>
            <person name="Harder J."/>
        </authorList>
    </citation>
    <scope>NUCLEOTIDE SEQUENCE [LARGE SCALE GENOMIC DNA]</scope>
    <source>
        <strain evidence="4 5">SM41</strain>
    </source>
</reference>
<gene>
    <name evidence="4" type="ORF">RSSM_01885</name>
</gene>
<name>M5UL33_9BACT</name>
<feature type="compositionally biased region" description="Basic and acidic residues" evidence="2">
    <location>
        <begin position="193"/>
        <end position="202"/>
    </location>
</feature>
<comment type="cofactor">
    <cofactor evidence="1">
        <name>FMN</name>
        <dbReference type="ChEBI" id="CHEBI:58210"/>
    </cofactor>
</comment>
<dbReference type="RefSeq" id="WP_008676734.1">
    <property type="nucleotide sequence ID" value="NZ_ANOH01000132.1"/>
</dbReference>
<dbReference type="InterPro" id="IPR052200">
    <property type="entry name" value="Protoporphyrinogen_IX_DH"/>
</dbReference>
<dbReference type="PANTHER" id="PTHR38030">
    <property type="entry name" value="PROTOPORPHYRINOGEN IX DEHYDROGENASE [MENAQUINONE]"/>
    <property type="match status" value="1"/>
</dbReference>
<accession>M5UL33</accession>
<protein>
    <submittedName>
        <fullName evidence="4">Protoporphyrinogen oxidase</fullName>
    </submittedName>
</protein>
<organism evidence="4 5">
    <name type="scientific">Rhodopirellula sallentina SM41</name>
    <dbReference type="NCBI Taxonomy" id="1263870"/>
    <lineage>
        <taxon>Bacteria</taxon>
        <taxon>Pseudomonadati</taxon>
        <taxon>Planctomycetota</taxon>
        <taxon>Planctomycetia</taxon>
        <taxon>Pirellulales</taxon>
        <taxon>Pirellulaceae</taxon>
        <taxon>Rhodopirellula</taxon>
    </lineage>
</organism>
<dbReference type="PATRIC" id="fig|1263870.3.peg.2015"/>
<evidence type="ECO:0000313" key="5">
    <source>
        <dbReference type="Proteomes" id="UP000011885"/>
    </source>
</evidence>
<dbReference type="SUPFAM" id="SSF52218">
    <property type="entry name" value="Flavoproteins"/>
    <property type="match status" value="1"/>
</dbReference>
<dbReference type="PANTHER" id="PTHR38030:SF2">
    <property type="entry name" value="PROTOPORPHYRINOGEN IX DEHYDROGENASE [QUINONE]"/>
    <property type="match status" value="1"/>
</dbReference>
<dbReference type="Proteomes" id="UP000011885">
    <property type="component" value="Unassembled WGS sequence"/>
</dbReference>
<sequence length="218" mass="25294">MRAIVIYASCGGQTRRIAQRVAKTMTQRRVPTDTFDVTKLSVTELAVNFYDAVVFGSPIYFGEHDRRILWCMREHRRFLASVPTAFFSVCLNIINAQEERCRTNDDVTNDMRTRIPFQPSRHVTFAGALRYSEYGWLKKRIMHSLALQSGYESELGHDREYTDWDHVNSFAVDFADEARAFHHQSRSVQIPADAKRPAEAKWHRIHRSEVQSNSPVSR</sequence>
<evidence type="ECO:0000256" key="2">
    <source>
        <dbReference type="SAM" id="MobiDB-lite"/>
    </source>
</evidence>
<dbReference type="InterPro" id="IPR026816">
    <property type="entry name" value="Flavodoxin_dom"/>
</dbReference>
<dbReference type="Gene3D" id="3.40.50.360">
    <property type="match status" value="1"/>
</dbReference>
<dbReference type="GO" id="GO:0070819">
    <property type="term" value="F:menaquinone-dependent protoporphyrinogen oxidase activity"/>
    <property type="evidence" value="ECO:0007669"/>
    <property type="project" value="TreeGrafter"/>
</dbReference>
<dbReference type="AlphaFoldDB" id="M5UL33"/>
<dbReference type="Pfam" id="PF12724">
    <property type="entry name" value="Flavodoxin_5"/>
    <property type="match status" value="1"/>
</dbReference>
<feature type="region of interest" description="Disordered" evidence="2">
    <location>
        <begin position="185"/>
        <end position="218"/>
    </location>
</feature>